<comment type="subcellular location">
    <subcellularLocation>
        <location evidence="1">Nucleus</location>
    </subcellularLocation>
</comment>
<evidence type="ECO:0000259" key="9">
    <source>
        <dbReference type="Pfam" id="PF04042"/>
    </source>
</evidence>
<dbReference type="InterPro" id="IPR007185">
    <property type="entry name" value="DNA_pol_a/d/e_bsu"/>
</dbReference>
<evidence type="ECO:0000256" key="4">
    <source>
        <dbReference type="ARBA" id="ARBA00022705"/>
    </source>
</evidence>
<dbReference type="Proteomes" id="UP000184383">
    <property type="component" value="Unassembled WGS sequence"/>
</dbReference>
<evidence type="ECO:0000256" key="8">
    <source>
        <dbReference type="SAM" id="MobiDB-lite"/>
    </source>
</evidence>
<dbReference type="GO" id="GO:0003677">
    <property type="term" value="F:DNA binding"/>
    <property type="evidence" value="ECO:0007669"/>
    <property type="project" value="UniProtKB-KW"/>
</dbReference>
<reference evidence="11" key="1">
    <citation type="journal article" date="2017" name="Genome Biol.">
        <title>Comparative genomics reveals high biological diversity and specific adaptations in the industrially and medically important fungal genus Aspergillus.</title>
        <authorList>
            <person name="de Vries R.P."/>
            <person name="Riley R."/>
            <person name="Wiebenga A."/>
            <person name="Aguilar-Osorio G."/>
            <person name="Amillis S."/>
            <person name="Uchima C.A."/>
            <person name="Anderluh G."/>
            <person name="Asadollahi M."/>
            <person name="Askin M."/>
            <person name="Barry K."/>
            <person name="Battaglia E."/>
            <person name="Bayram O."/>
            <person name="Benocci T."/>
            <person name="Braus-Stromeyer S.A."/>
            <person name="Caldana C."/>
            <person name="Canovas D."/>
            <person name="Cerqueira G.C."/>
            <person name="Chen F."/>
            <person name="Chen W."/>
            <person name="Choi C."/>
            <person name="Clum A."/>
            <person name="Dos Santos R.A."/>
            <person name="Damasio A.R."/>
            <person name="Diallinas G."/>
            <person name="Emri T."/>
            <person name="Fekete E."/>
            <person name="Flipphi M."/>
            <person name="Freyberg S."/>
            <person name="Gallo A."/>
            <person name="Gournas C."/>
            <person name="Habgood R."/>
            <person name="Hainaut M."/>
            <person name="Harispe M.L."/>
            <person name="Henrissat B."/>
            <person name="Hilden K.S."/>
            <person name="Hope R."/>
            <person name="Hossain A."/>
            <person name="Karabika E."/>
            <person name="Karaffa L."/>
            <person name="Karanyi Z."/>
            <person name="Krasevec N."/>
            <person name="Kuo A."/>
            <person name="Kusch H."/>
            <person name="LaButti K."/>
            <person name="Lagendijk E.L."/>
            <person name="Lapidus A."/>
            <person name="Levasseur A."/>
            <person name="Lindquist E."/>
            <person name="Lipzen A."/>
            <person name="Logrieco A.F."/>
            <person name="MacCabe A."/>
            <person name="Maekelae M.R."/>
            <person name="Malavazi I."/>
            <person name="Melin P."/>
            <person name="Meyer V."/>
            <person name="Mielnichuk N."/>
            <person name="Miskei M."/>
            <person name="Molnar A.P."/>
            <person name="Mule G."/>
            <person name="Ngan C.Y."/>
            <person name="Orejas M."/>
            <person name="Orosz E."/>
            <person name="Ouedraogo J.P."/>
            <person name="Overkamp K.M."/>
            <person name="Park H.-S."/>
            <person name="Perrone G."/>
            <person name="Piumi F."/>
            <person name="Punt P.J."/>
            <person name="Ram A.F."/>
            <person name="Ramon A."/>
            <person name="Rauscher S."/>
            <person name="Record E."/>
            <person name="Riano-Pachon D.M."/>
            <person name="Robert V."/>
            <person name="Roehrig J."/>
            <person name="Ruller R."/>
            <person name="Salamov A."/>
            <person name="Salih N.S."/>
            <person name="Samson R.A."/>
            <person name="Sandor E."/>
            <person name="Sanguinetti M."/>
            <person name="Schuetze T."/>
            <person name="Sepcic K."/>
            <person name="Shelest E."/>
            <person name="Sherlock G."/>
            <person name="Sophianopoulou V."/>
            <person name="Squina F.M."/>
            <person name="Sun H."/>
            <person name="Susca A."/>
            <person name="Todd R.B."/>
            <person name="Tsang A."/>
            <person name="Unkles S.E."/>
            <person name="van de Wiele N."/>
            <person name="van Rossen-Uffink D."/>
            <person name="Oliveira J.V."/>
            <person name="Vesth T.C."/>
            <person name="Visser J."/>
            <person name="Yu J.-H."/>
            <person name="Zhou M."/>
            <person name="Andersen M.R."/>
            <person name="Archer D.B."/>
            <person name="Baker S.E."/>
            <person name="Benoit I."/>
            <person name="Brakhage A.A."/>
            <person name="Braus G.H."/>
            <person name="Fischer R."/>
            <person name="Frisvad J.C."/>
            <person name="Goldman G.H."/>
            <person name="Houbraken J."/>
            <person name="Oakley B."/>
            <person name="Pocsi I."/>
            <person name="Scazzocchio C."/>
            <person name="Seiboth B."/>
            <person name="vanKuyk P.A."/>
            <person name="Wortman J."/>
            <person name="Dyer P.S."/>
            <person name="Grigoriev I.V."/>
        </authorList>
    </citation>
    <scope>NUCLEOTIDE SEQUENCE [LARGE SCALE GENOMIC DNA]</scope>
    <source>
        <strain evidence="11">DTO 134E9</strain>
    </source>
</reference>
<dbReference type="GO" id="GO:0042276">
    <property type="term" value="P:error-prone translesion synthesis"/>
    <property type="evidence" value="ECO:0007669"/>
    <property type="project" value="TreeGrafter"/>
</dbReference>
<organism evidence="10 11">
    <name type="scientific">Aspergillus wentii DTO 134E9</name>
    <dbReference type="NCBI Taxonomy" id="1073089"/>
    <lineage>
        <taxon>Eukaryota</taxon>
        <taxon>Fungi</taxon>
        <taxon>Dikarya</taxon>
        <taxon>Ascomycota</taxon>
        <taxon>Pezizomycotina</taxon>
        <taxon>Eurotiomycetes</taxon>
        <taxon>Eurotiomycetidae</taxon>
        <taxon>Eurotiales</taxon>
        <taxon>Aspergillaceae</taxon>
        <taxon>Aspergillus</taxon>
        <taxon>Aspergillus subgen. Cremei</taxon>
    </lineage>
</organism>
<dbReference type="STRING" id="1073089.A0A1L9RLB4"/>
<dbReference type="RefSeq" id="XP_040689406.1">
    <property type="nucleotide sequence ID" value="XM_040828199.1"/>
</dbReference>
<evidence type="ECO:0000256" key="7">
    <source>
        <dbReference type="ARBA" id="ARBA00032930"/>
    </source>
</evidence>
<evidence type="ECO:0000256" key="1">
    <source>
        <dbReference type="ARBA" id="ARBA00004123"/>
    </source>
</evidence>
<evidence type="ECO:0000256" key="3">
    <source>
        <dbReference type="ARBA" id="ARBA00016011"/>
    </source>
</evidence>
<gene>
    <name evidence="10" type="ORF">ASPWEDRAFT_110730</name>
</gene>
<dbReference type="OrthoDB" id="10254730at2759"/>
<keyword evidence="11" id="KW-1185">Reference proteome</keyword>
<dbReference type="PANTHER" id="PTHR12708">
    <property type="entry name" value="DNA POLYMERASE EPSILON SUBUNIT B"/>
    <property type="match status" value="1"/>
</dbReference>
<evidence type="ECO:0000313" key="10">
    <source>
        <dbReference type="EMBL" id="OJJ35730.1"/>
    </source>
</evidence>
<dbReference type="AlphaFoldDB" id="A0A1L9RLB4"/>
<keyword evidence="5" id="KW-0238">DNA-binding</keyword>
<dbReference type="InterPro" id="IPR016266">
    <property type="entry name" value="POLE2"/>
</dbReference>
<dbReference type="Pfam" id="PF04042">
    <property type="entry name" value="DNA_pol_E_B"/>
    <property type="match status" value="1"/>
</dbReference>
<name>A0A1L9RLB4_ASPWE</name>
<keyword evidence="4" id="KW-0235">DNA replication</keyword>
<dbReference type="GeneID" id="63744047"/>
<dbReference type="PANTHER" id="PTHR12708:SF0">
    <property type="entry name" value="DNA POLYMERASE EPSILON SUBUNIT 2"/>
    <property type="match status" value="1"/>
</dbReference>
<feature type="compositionally biased region" description="Polar residues" evidence="8">
    <location>
        <begin position="1"/>
        <end position="13"/>
    </location>
</feature>
<feature type="region of interest" description="Disordered" evidence="8">
    <location>
        <begin position="1"/>
        <end position="25"/>
    </location>
</feature>
<accession>A0A1L9RLB4</accession>
<feature type="domain" description="DNA polymerase alpha/delta/epsilon subunit B" evidence="9">
    <location>
        <begin position="434"/>
        <end position="714"/>
    </location>
</feature>
<sequence>MTASDPIPSSSPGFGTPARPFRMTKSNPLATKTSILPILLPPSTLRPVAFRTFTRKHNLTISSSALQTLAVFVGKNCGSGWREEGLAERVLDEVAKSWKKAGGGVIVEEGKGASLKAILQTLEGSMSGGRVVAGRIITDESPMAITNRRSELNSGRLQSLSSSTTLEEKDYDDQDFSLHPRNWIKVVEAFDLPRLTYNADKKYFETIKSKPALFPPPSHKTALFRDRYNLVYQRLLRNDSFQTSLGSSGGHSLQRSSSSFATNQCYKLTPIANLLGRSGTSHLLLGLLSVSPAGDLSLTDLTGSVALDLNHARAIPDDGVWFAPGMIVLVDGIYEEEESVRGSTLGGNTGVGGAIGGRFVGVSICGPPCERREISLGVNNHQNNGDISSSGGLGWVDFLGVGSERARGSRMRNIQTKCLREENGNAGTSTRLKVAVMGEVNLDNMKMLDALRKVLGFYNDLPLAERPIVFILIGNFVQKASINGGGQAGSIEYKEYFDSLAVVLSEFPSLLQRSTFIFVPGDNDPWSSAFSAGAASVIPRQAIPELFTSRVKRAFAMANSELDRSHSTEPIGEAIWTSNPSRLTLFGPVHDIAIFRDDVSGRLRRSAVTTRSTFNESDDAMVEDVNGLASDMSSAIPEDQGGIAPGEIGAKPGGSGMSATLMARKLVKTILDQGTISPFPLSLRPVLWDYASSLQLYPLPTGLILADAEAAPFCMTYEGCHVMNPGKLVPDGDVTLVRWLEYDASKNRGKVKEERF</sequence>
<dbReference type="GO" id="GO:0006261">
    <property type="term" value="P:DNA-templated DNA replication"/>
    <property type="evidence" value="ECO:0007669"/>
    <property type="project" value="InterPro"/>
</dbReference>
<dbReference type="EMBL" id="KV878212">
    <property type="protein sequence ID" value="OJJ35730.1"/>
    <property type="molecule type" value="Genomic_DNA"/>
</dbReference>
<proteinExistence type="inferred from homology"/>
<protein>
    <recommendedName>
        <fullName evidence="3">DNA polymerase epsilon subunit B</fullName>
    </recommendedName>
    <alternativeName>
        <fullName evidence="7">DNA polymerase II subunit 2</fullName>
    </alternativeName>
</protein>
<dbReference type="VEuPathDB" id="FungiDB:ASPWEDRAFT_110730"/>
<evidence type="ECO:0000313" key="11">
    <source>
        <dbReference type="Proteomes" id="UP000184383"/>
    </source>
</evidence>
<evidence type="ECO:0000256" key="5">
    <source>
        <dbReference type="ARBA" id="ARBA00023125"/>
    </source>
</evidence>
<evidence type="ECO:0000256" key="6">
    <source>
        <dbReference type="ARBA" id="ARBA00023242"/>
    </source>
</evidence>
<comment type="similarity">
    <text evidence="2">Belongs to the DNA polymerase epsilon subunit B family.</text>
</comment>
<evidence type="ECO:0000256" key="2">
    <source>
        <dbReference type="ARBA" id="ARBA00009560"/>
    </source>
</evidence>
<dbReference type="GO" id="GO:0008622">
    <property type="term" value="C:epsilon DNA polymerase complex"/>
    <property type="evidence" value="ECO:0007669"/>
    <property type="project" value="InterPro"/>
</dbReference>
<keyword evidence="6" id="KW-0539">Nucleus</keyword>